<dbReference type="EMBL" id="VCMV01000003">
    <property type="protein sequence ID" value="KAB0268995.1"/>
    <property type="molecule type" value="Genomic_DNA"/>
</dbReference>
<dbReference type="PANTHER" id="PTHR30469:SF11">
    <property type="entry name" value="BLL4320 PROTEIN"/>
    <property type="match status" value="1"/>
</dbReference>
<protein>
    <submittedName>
        <fullName evidence="7">Efflux RND transporter periplasmic adaptor subunit</fullName>
    </submittedName>
</protein>
<dbReference type="Gene3D" id="2.40.420.20">
    <property type="match status" value="1"/>
</dbReference>
<comment type="caution">
    <text evidence="7">The sequence shown here is derived from an EMBL/GenBank/DDBJ whole genome shotgun (WGS) entry which is preliminary data.</text>
</comment>
<dbReference type="InterPro" id="IPR058625">
    <property type="entry name" value="MdtA-like_BSH"/>
</dbReference>
<dbReference type="InterPro" id="IPR058792">
    <property type="entry name" value="Beta-barrel_RND_2"/>
</dbReference>
<dbReference type="Pfam" id="PF25917">
    <property type="entry name" value="BSH_RND"/>
    <property type="match status" value="1"/>
</dbReference>
<evidence type="ECO:0000313" key="7">
    <source>
        <dbReference type="EMBL" id="KAB0268995.1"/>
    </source>
</evidence>
<dbReference type="Proteomes" id="UP000325684">
    <property type="component" value="Unassembled WGS sequence"/>
</dbReference>
<dbReference type="PANTHER" id="PTHR30469">
    <property type="entry name" value="MULTIDRUG RESISTANCE PROTEIN MDTA"/>
    <property type="match status" value="1"/>
</dbReference>
<keyword evidence="8" id="KW-1185">Reference proteome</keyword>
<feature type="compositionally biased region" description="Pro residues" evidence="2">
    <location>
        <begin position="408"/>
        <end position="417"/>
    </location>
</feature>
<dbReference type="InterPro" id="IPR058637">
    <property type="entry name" value="YknX-like_C"/>
</dbReference>
<feature type="domain" description="Multidrug resistance protein MdtA-like barrel-sandwich hybrid" evidence="4">
    <location>
        <begin position="110"/>
        <end position="244"/>
    </location>
</feature>
<dbReference type="Pfam" id="PF25954">
    <property type="entry name" value="Beta-barrel_RND_2"/>
    <property type="match status" value="1"/>
</dbReference>
<dbReference type="Gene3D" id="1.10.287.470">
    <property type="entry name" value="Helix hairpin bin"/>
    <property type="match status" value="1"/>
</dbReference>
<dbReference type="GO" id="GO:1990281">
    <property type="term" value="C:efflux pump complex"/>
    <property type="evidence" value="ECO:0007669"/>
    <property type="project" value="TreeGrafter"/>
</dbReference>
<dbReference type="FunFam" id="2.40.30.170:FF:000010">
    <property type="entry name" value="Efflux RND transporter periplasmic adaptor subunit"/>
    <property type="match status" value="1"/>
</dbReference>
<proteinExistence type="inferred from homology"/>
<dbReference type="NCBIfam" id="TIGR01730">
    <property type="entry name" value="RND_mfp"/>
    <property type="match status" value="1"/>
</dbReference>
<evidence type="ECO:0000256" key="3">
    <source>
        <dbReference type="SAM" id="Phobius"/>
    </source>
</evidence>
<evidence type="ECO:0000259" key="4">
    <source>
        <dbReference type="Pfam" id="PF25917"/>
    </source>
</evidence>
<evidence type="ECO:0000313" key="8">
    <source>
        <dbReference type="Proteomes" id="UP000325684"/>
    </source>
</evidence>
<organism evidence="7 8">
    <name type="scientific">Microvirga brassicacearum</name>
    <dbReference type="NCBI Taxonomy" id="2580413"/>
    <lineage>
        <taxon>Bacteria</taxon>
        <taxon>Pseudomonadati</taxon>
        <taxon>Pseudomonadota</taxon>
        <taxon>Alphaproteobacteria</taxon>
        <taxon>Hyphomicrobiales</taxon>
        <taxon>Methylobacteriaceae</taxon>
        <taxon>Microvirga</taxon>
    </lineage>
</organism>
<feature type="region of interest" description="Disordered" evidence="2">
    <location>
        <begin position="404"/>
        <end position="444"/>
    </location>
</feature>
<dbReference type="InterPro" id="IPR006143">
    <property type="entry name" value="RND_pump_MFP"/>
</dbReference>
<dbReference type="Pfam" id="PF25989">
    <property type="entry name" value="YknX_C"/>
    <property type="match status" value="1"/>
</dbReference>
<evidence type="ECO:0000256" key="1">
    <source>
        <dbReference type="ARBA" id="ARBA00009477"/>
    </source>
</evidence>
<name>A0A5N3PH69_9HYPH</name>
<feature type="transmembrane region" description="Helical" evidence="3">
    <location>
        <begin position="25"/>
        <end position="46"/>
    </location>
</feature>
<evidence type="ECO:0000259" key="5">
    <source>
        <dbReference type="Pfam" id="PF25954"/>
    </source>
</evidence>
<evidence type="ECO:0000256" key="2">
    <source>
        <dbReference type="SAM" id="MobiDB-lite"/>
    </source>
</evidence>
<dbReference type="OrthoDB" id="9806939at2"/>
<evidence type="ECO:0000259" key="6">
    <source>
        <dbReference type="Pfam" id="PF25989"/>
    </source>
</evidence>
<gene>
    <name evidence="7" type="ORF">FEZ63_02480</name>
</gene>
<dbReference type="Gene3D" id="2.40.30.170">
    <property type="match status" value="1"/>
</dbReference>
<accession>A0A5N3PH69</accession>
<keyword evidence="3" id="KW-0472">Membrane</keyword>
<comment type="similarity">
    <text evidence="1">Belongs to the membrane fusion protein (MFP) (TC 8.A.1) family.</text>
</comment>
<keyword evidence="3" id="KW-1133">Transmembrane helix</keyword>
<reference evidence="7 8" key="1">
    <citation type="journal article" date="2019" name="Microorganisms">
        <title>Genome Insights into the Novel Species Microvirga brassicacearum, a Rapeseed Endophyte with Biotechnological Potential.</title>
        <authorList>
            <person name="Jimenez-Gomez A."/>
            <person name="Saati-Santamaria Z."/>
            <person name="Igual J.M."/>
            <person name="Rivas R."/>
            <person name="Mateos P.F."/>
            <person name="Garcia-Fraile P."/>
        </authorList>
    </citation>
    <scope>NUCLEOTIDE SEQUENCE [LARGE SCALE GENOMIC DNA]</scope>
    <source>
        <strain evidence="7 8">CDVBN77</strain>
    </source>
</reference>
<sequence length="444" mass="46982">MVAFAGTSCARSSTIFRFQGASMRVSGQLAVIVVLGAAGFGGWYAYQGGHLAKAPVIGSYFAGSAQQATAPGQGRRGGATAPATVEVDTVKTGRVVEVRESVGTVRAFESITVTARIAGIINEIRFEEGQNVKSGDVLVQLDADERRAEIEQAIAEANRALALKNEISIKLDRAMTLNRTGAGTGAQVEDLTAQVKSLDGSLASAHAQRKAAEARLEELTIRAPFAGRVGTRSVSLGAYISPGTRITSLDDLSRIRLDFSVPENLLGRLKTGQTVNATSAAYQGRTFKGIVSTLDTRVDQATRTIRLTAEFQNPDEALKPGMFLSVGLEVTTKDDAILIPEEAIVSEGLRQIVYPVKDNKIERRVIRIGQRQGGKVEVLEGLQPGESIVVLGVQRVRAGAEVVARPVGSPPPAPPVPAANREQPSRSSLNVPQAIGSALAAERR</sequence>
<dbReference type="AlphaFoldDB" id="A0A5N3PH69"/>
<dbReference type="SUPFAM" id="SSF111369">
    <property type="entry name" value="HlyD-like secretion proteins"/>
    <property type="match status" value="1"/>
</dbReference>
<feature type="domain" description="YknX-like C-terminal permuted SH3-like" evidence="6">
    <location>
        <begin position="337"/>
        <end position="403"/>
    </location>
</feature>
<dbReference type="Gene3D" id="2.40.50.100">
    <property type="match status" value="1"/>
</dbReference>
<keyword evidence="3" id="KW-0812">Transmembrane</keyword>
<dbReference type="GO" id="GO:0015562">
    <property type="term" value="F:efflux transmembrane transporter activity"/>
    <property type="evidence" value="ECO:0007669"/>
    <property type="project" value="TreeGrafter"/>
</dbReference>
<feature type="domain" description="CusB-like beta-barrel" evidence="5">
    <location>
        <begin position="257"/>
        <end position="329"/>
    </location>
</feature>